<dbReference type="RefSeq" id="WP_088571394.1">
    <property type="nucleotide sequence ID" value="NZ_FYEK01000028.1"/>
</dbReference>
<protein>
    <submittedName>
        <fullName evidence="1">Uncharacterized protein</fullName>
    </submittedName>
</protein>
<proteinExistence type="predicted"/>
<evidence type="ECO:0000313" key="1">
    <source>
        <dbReference type="EMBL" id="SNB66545.1"/>
    </source>
</evidence>
<dbReference type="AlphaFoldDB" id="A0A212R3H4"/>
<dbReference type="Proteomes" id="UP000197025">
    <property type="component" value="Unassembled WGS sequence"/>
</dbReference>
<keyword evidence="2" id="KW-1185">Reference proteome</keyword>
<gene>
    <name evidence="1" type="ORF">SAMN02746019_00001440</name>
</gene>
<evidence type="ECO:0000313" key="2">
    <source>
        <dbReference type="Proteomes" id="UP000197025"/>
    </source>
</evidence>
<reference evidence="2" key="1">
    <citation type="submission" date="2017-06" db="EMBL/GenBank/DDBJ databases">
        <authorList>
            <person name="Varghese N."/>
            <person name="Submissions S."/>
        </authorList>
    </citation>
    <scope>NUCLEOTIDE SEQUENCE [LARGE SCALE GENOMIC DNA]</scope>
    <source>
        <strain evidence="2">JAD2</strain>
    </source>
</reference>
<name>A0A212R3H4_9CHLR</name>
<dbReference type="EMBL" id="FYEK01000028">
    <property type="protein sequence ID" value="SNB66545.1"/>
    <property type="molecule type" value="Genomic_DNA"/>
</dbReference>
<accession>A0A212R3H4</accession>
<organism evidence="1 2">
    <name type="scientific">Thermoflexus hugenholtzii JAD2</name>
    <dbReference type="NCBI Taxonomy" id="877466"/>
    <lineage>
        <taxon>Bacteria</taxon>
        <taxon>Bacillati</taxon>
        <taxon>Chloroflexota</taxon>
        <taxon>Thermoflexia</taxon>
        <taxon>Thermoflexales</taxon>
        <taxon>Thermoflexaceae</taxon>
        <taxon>Thermoflexus</taxon>
    </lineage>
</organism>
<dbReference type="InParanoid" id="A0A212R3H4"/>
<sequence length="87" mass="9554">MSEETVLFCERIACRAHKGVRVRRTRLEEWVVGATEEAPGFVESGISPLCPFCGGPLLWPSERAEGTAPASREEMEGLALWLPALPD</sequence>